<dbReference type="EnsemblPlants" id="HORVU.MOREX.r3.4HG0381210.1">
    <property type="protein sequence ID" value="HORVU.MOREX.r3.4HG0381210.1.CDS1"/>
    <property type="gene ID" value="HORVU.MOREX.r3.4HG0381210"/>
</dbReference>
<keyword evidence="2" id="KW-1185">Reference proteome</keyword>
<reference evidence="2" key="1">
    <citation type="journal article" date="2012" name="Nature">
        <title>A physical, genetic and functional sequence assembly of the barley genome.</title>
        <authorList>
            <consortium name="The International Barley Genome Sequencing Consortium"/>
            <person name="Mayer K.F."/>
            <person name="Waugh R."/>
            <person name="Brown J.W."/>
            <person name="Schulman A."/>
            <person name="Langridge P."/>
            <person name="Platzer M."/>
            <person name="Fincher G.B."/>
            <person name="Muehlbauer G.J."/>
            <person name="Sato K."/>
            <person name="Close T.J."/>
            <person name="Wise R.P."/>
            <person name="Stein N."/>
        </authorList>
    </citation>
    <scope>NUCLEOTIDE SEQUENCE [LARGE SCALE GENOMIC DNA]</scope>
    <source>
        <strain evidence="2">cv. Morex</strain>
    </source>
</reference>
<sequence length="82" mass="9006">MLVGCVSSVENVGAKSMFAPHVCSFTLWKSSSNCLVSTTALTMFTWLHLLYHCKPMTNQGYLLPGVVTGRFNQSFPVTSKDT</sequence>
<reference evidence="1" key="3">
    <citation type="submission" date="2022-01" db="UniProtKB">
        <authorList>
            <consortium name="EnsemblPlants"/>
        </authorList>
    </citation>
    <scope>IDENTIFICATION</scope>
    <source>
        <strain evidence="1">subsp. vulgare</strain>
    </source>
</reference>
<protein>
    <submittedName>
        <fullName evidence="1">Uncharacterized protein</fullName>
    </submittedName>
</protein>
<proteinExistence type="predicted"/>
<name>A0A8I6YH06_HORVV</name>
<organism evidence="1 2">
    <name type="scientific">Hordeum vulgare subsp. vulgare</name>
    <name type="common">Domesticated barley</name>
    <dbReference type="NCBI Taxonomy" id="112509"/>
    <lineage>
        <taxon>Eukaryota</taxon>
        <taxon>Viridiplantae</taxon>
        <taxon>Streptophyta</taxon>
        <taxon>Embryophyta</taxon>
        <taxon>Tracheophyta</taxon>
        <taxon>Spermatophyta</taxon>
        <taxon>Magnoliopsida</taxon>
        <taxon>Liliopsida</taxon>
        <taxon>Poales</taxon>
        <taxon>Poaceae</taxon>
        <taxon>BOP clade</taxon>
        <taxon>Pooideae</taxon>
        <taxon>Triticodae</taxon>
        <taxon>Triticeae</taxon>
        <taxon>Hordeinae</taxon>
        <taxon>Hordeum</taxon>
    </lineage>
</organism>
<dbReference type="Gramene" id="HORVU.MOREX.r2.4HG0317110.1">
    <property type="protein sequence ID" value="HORVU.MOREX.r2.4HG0317110.1.CDS.1"/>
    <property type="gene ID" value="HORVU.MOREX.r2.4HG0317110"/>
</dbReference>
<evidence type="ECO:0000313" key="1">
    <source>
        <dbReference type="EnsemblPlants" id="HORVU.MOREX.r3.4HG0381210.1.CDS1"/>
    </source>
</evidence>
<dbReference type="Gramene" id="HORVU.MOREX.r3.4HG0381210.1">
    <property type="protein sequence ID" value="HORVU.MOREX.r3.4HG0381210.1.CDS1"/>
    <property type="gene ID" value="HORVU.MOREX.r3.4HG0381210"/>
</dbReference>
<reference evidence="1" key="2">
    <citation type="submission" date="2020-10" db="EMBL/GenBank/DDBJ databases">
        <authorList>
            <person name="Scholz U."/>
            <person name="Mascher M."/>
            <person name="Fiebig A."/>
        </authorList>
    </citation>
    <scope>NUCLEOTIDE SEQUENCE [LARGE SCALE GENOMIC DNA]</scope>
    <source>
        <strain evidence="1">cv. Morex</strain>
    </source>
</reference>
<evidence type="ECO:0000313" key="2">
    <source>
        <dbReference type="Proteomes" id="UP000011116"/>
    </source>
</evidence>
<dbReference type="Proteomes" id="UP000011116">
    <property type="component" value="Chromosome 4H"/>
</dbReference>
<accession>A0A8I6YH06</accession>
<dbReference type="AlphaFoldDB" id="A0A8I6YH06"/>